<dbReference type="EMBL" id="CAUYUE010000005">
    <property type="protein sequence ID" value="CAK0779091.1"/>
    <property type="molecule type" value="Genomic_DNA"/>
</dbReference>
<evidence type="ECO:0000256" key="2">
    <source>
        <dbReference type="ARBA" id="ARBA00022490"/>
    </source>
</evidence>
<evidence type="ECO:0000313" key="8">
    <source>
        <dbReference type="EMBL" id="CAK0779091.1"/>
    </source>
</evidence>
<evidence type="ECO:0000259" key="7">
    <source>
        <dbReference type="Pfam" id="PF16531"/>
    </source>
</evidence>
<dbReference type="InterPro" id="IPR032396">
    <property type="entry name" value="SAS-6_N"/>
</dbReference>
<evidence type="ECO:0000256" key="4">
    <source>
        <dbReference type="ARBA" id="ARBA00023212"/>
    </source>
</evidence>
<keyword evidence="4" id="KW-0206">Cytoskeleton</keyword>
<comment type="caution">
    <text evidence="8">The sequence shown here is derived from an EMBL/GenBank/DDBJ whole genome shotgun (WGS) entry which is preliminary data.</text>
</comment>
<organism evidence="8 9">
    <name type="scientific">Coccomyxa viridis</name>
    <dbReference type="NCBI Taxonomy" id="1274662"/>
    <lineage>
        <taxon>Eukaryota</taxon>
        <taxon>Viridiplantae</taxon>
        <taxon>Chlorophyta</taxon>
        <taxon>core chlorophytes</taxon>
        <taxon>Trebouxiophyceae</taxon>
        <taxon>Trebouxiophyceae incertae sedis</taxon>
        <taxon>Coccomyxaceae</taxon>
        <taxon>Coccomyxa</taxon>
    </lineage>
</organism>
<dbReference type="Gene3D" id="2.170.210.20">
    <property type="entry name" value="Spindle assembly abnormal protein 6, N-terminal domain"/>
    <property type="match status" value="1"/>
</dbReference>
<evidence type="ECO:0000256" key="1">
    <source>
        <dbReference type="ARBA" id="ARBA00004300"/>
    </source>
</evidence>
<dbReference type="InterPro" id="IPR038558">
    <property type="entry name" value="SAS-6_N_sf"/>
</dbReference>
<evidence type="ECO:0000256" key="5">
    <source>
        <dbReference type="ARBA" id="ARBA00023306"/>
    </source>
</evidence>
<gene>
    <name evidence="8" type="ORF">CVIRNUC_004694</name>
</gene>
<name>A0AAV1I6G0_9CHLO</name>
<keyword evidence="5" id="KW-0131">Cell cycle</keyword>
<dbReference type="PANTHER" id="PTHR44281:SF2">
    <property type="entry name" value="SPINDLE ASSEMBLY ABNORMAL PROTEIN 6 HOMOLOG"/>
    <property type="match status" value="1"/>
</dbReference>
<keyword evidence="9" id="KW-1185">Reference proteome</keyword>
<evidence type="ECO:0000256" key="3">
    <source>
        <dbReference type="ARBA" id="ARBA00023054"/>
    </source>
</evidence>
<evidence type="ECO:0000256" key="6">
    <source>
        <dbReference type="SAM" id="Coils"/>
    </source>
</evidence>
<reference evidence="8 9" key="1">
    <citation type="submission" date="2023-10" db="EMBL/GenBank/DDBJ databases">
        <authorList>
            <person name="Maclean D."/>
            <person name="Macfadyen A."/>
        </authorList>
    </citation>
    <scope>NUCLEOTIDE SEQUENCE [LARGE SCALE GENOMIC DNA]</scope>
</reference>
<proteinExistence type="predicted"/>
<feature type="domain" description="Spindle assembly abnormal protein 6 N-terminal" evidence="7">
    <location>
        <begin position="32"/>
        <end position="147"/>
    </location>
</feature>
<feature type="coiled-coil region" evidence="6">
    <location>
        <begin position="221"/>
        <end position="476"/>
    </location>
</feature>
<protein>
    <recommendedName>
        <fullName evidence="7">Spindle assembly abnormal protein 6 N-terminal domain-containing protein</fullName>
    </recommendedName>
</protein>
<comment type="subcellular location">
    <subcellularLocation>
        <location evidence="1">Cytoplasm</location>
        <location evidence="1">Cytoskeleton</location>
        <location evidence="1">Microtubule organizing center</location>
        <location evidence="1">Centrosome</location>
    </subcellularLocation>
</comment>
<dbReference type="Proteomes" id="UP001314263">
    <property type="component" value="Unassembled WGS sequence"/>
</dbReference>
<dbReference type="CDD" id="cd10142">
    <property type="entry name" value="HD_SAS6_N"/>
    <property type="match status" value="1"/>
</dbReference>
<dbReference type="Pfam" id="PF16531">
    <property type="entry name" value="SAS-6_N"/>
    <property type="match status" value="1"/>
</dbReference>
<accession>A0AAV1I6G0</accession>
<sequence length="509" mass="55921">MAQIAHSSGPSQLTTVFWKAVGSLCRRPGREEQQCDLTIRILQGADRLGGSTRVLVIQIWSEQDLSSLHTLEVREDDFQALKLDQGILVDFGGFPAKIITLLQRCLASSREDPPRFQAILSIQEGVSVFKVVETNDFNQLPHITLAFRPGNDATVKAFLAGRLSEVQAVQTALERDLSRAQAEASSKGEQLHAVQQALSEATAAHERYVIEAEAKAKSEAAEAVRLKSHELMQQKEALDRQREAMEEQLKGAMERLQSRAGSLSEERLQLQEAKFGTDAALLDASHRAAAAEGALSSLEAECEALRQRCAAAAAERAQSAADCAELRSRLLSAEEKLAAQKEVAAEQAQHARGLEGALRQLEERCAELKQASAGHEERGREAAAETAKAARAVEKLTAELHLAKERLRRKSAVLARQEEEIAARGKALDTAAVDAQALQHAANRAQQDAEARQADCVDLREKLEEAKKQQHSQEDMIRWLNKQVRSAGFLEFKAVCATWRCGHRPHAQL</sequence>
<keyword evidence="2" id="KW-0963">Cytoplasm</keyword>
<dbReference type="PANTHER" id="PTHR44281">
    <property type="entry name" value="SPINDLE ASSEMBLY ABNORMAL PROTEIN 6 HOMOLOG"/>
    <property type="match status" value="1"/>
</dbReference>
<dbReference type="AlphaFoldDB" id="A0AAV1I6G0"/>
<keyword evidence="3 6" id="KW-0175">Coiled coil</keyword>
<evidence type="ECO:0000313" key="9">
    <source>
        <dbReference type="Proteomes" id="UP001314263"/>
    </source>
</evidence>